<dbReference type="Proteomes" id="UP000199202">
    <property type="component" value="Unassembled WGS sequence"/>
</dbReference>
<dbReference type="RefSeq" id="WP_176993358.1">
    <property type="nucleotide sequence ID" value="NZ_FNDJ01000011.1"/>
</dbReference>
<dbReference type="EMBL" id="FNDJ01000011">
    <property type="protein sequence ID" value="SDJ53994.1"/>
    <property type="molecule type" value="Genomic_DNA"/>
</dbReference>
<keyword evidence="3" id="KW-1185">Reference proteome</keyword>
<dbReference type="InterPro" id="IPR055849">
    <property type="entry name" value="DUF7426"/>
</dbReference>
<protein>
    <recommendedName>
        <fullName evidence="1">DUF7426 domain-containing protein</fullName>
    </recommendedName>
</protein>
<proteinExistence type="predicted"/>
<evidence type="ECO:0000313" key="2">
    <source>
        <dbReference type="EMBL" id="SDJ53994.1"/>
    </source>
</evidence>
<dbReference type="Pfam" id="PF24201">
    <property type="entry name" value="DUF7426"/>
    <property type="match status" value="1"/>
</dbReference>
<evidence type="ECO:0000313" key="3">
    <source>
        <dbReference type="Proteomes" id="UP000199202"/>
    </source>
</evidence>
<name>A0A1G8UK46_9ACTN</name>
<sequence>MAAAFKDHDEFFDATLKLPVGGKTYVIPPSSAEVGLLCQRLMQAVRVPNIHPCRSWR</sequence>
<dbReference type="STRING" id="633440.SAMN05421869_11110"/>
<gene>
    <name evidence="2" type="ORF">SAMN05421869_11110</name>
</gene>
<reference evidence="2 3" key="1">
    <citation type="submission" date="2016-10" db="EMBL/GenBank/DDBJ databases">
        <authorList>
            <person name="de Groot N.N."/>
        </authorList>
    </citation>
    <scope>NUCLEOTIDE SEQUENCE [LARGE SCALE GENOMIC DNA]</scope>
    <source>
        <strain evidence="2 3">CGMCC 4.6533</strain>
    </source>
</reference>
<evidence type="ECO:0000259" key="1">
    <source>
        <dbReference type="Pfam" id="PF24201"/>
    </source>
</evidence>
<accession>A0A1G8UK46</accession>
<dbReference type="AlphaFoldDB" id="A0A1G8UK46"/>
<feature type="domain" description="DUF7426" evidence="1">
    <location>
        <begin position="6"/>
        <end position="45"/>
    </location>
</feature>
<organism evidence="2 3">
    <name type="scientific">Nonomuraea jiangxiensis</name>
    <dbReference type="NCBI Taxonomy" id="633440"/>
    <lineage>
        <taxon>Bacteria</taxon>
        <taxon>Bacillati</taxon>
        <taxon>Actinomycetota</taxon>
        <taxon>Actinomycetes</taxon>
        <taxon>Streptosporangiales</taxon>
        <taxon>Streptosporangiaceae</taxon>
        <taxon>Nonomuraea</taxon>
    </lineage>
</organism>